<evidence type="ECO:0000313" key="1">
    <source>
        <dbReference type="EMBL" id="SDW80027.1"/>
    </source>
</evidence>
<evidence type="ECO:0000313" key="2">
    <source>
        <dbReference type="Proteomes" id="UP000182589"/>
    </source>
</evidence>
<keyword evidence="2" id="KW-1185">Reference proteome</keyword>
<dbReference type="STRING" id="89784.SAMN04489725_11541"/>
<sequence length="94" mass="10490">MADVIDAVAQLEAATDRVLAALKSGRTDGLLELLTDQCVRLQQVESVGVERCSEVMRRIAQKVQIQQMLIEQGLSISEHFLKKLYQGRSYSQLA</sequence>
<reference evidence="2" key="1">
    <citation type="submission" date="2016-10" db="EMBL/GenBank/DDBJ databases">
        <authorList>
            <person name="Varghese N."/>
        </authorList>
    </citation>
    <scope>NUCLEOTIDE SEQUENCE [LARGE SCALE GENOMIC DNA]</scope>
    <source>
        <strain evidence="2">DSM 12489</strain>
    </source>
</reference>
<dbReference type="AlphaFoldDB" id="A0A1H2WHK0"/>
<dbReference type="EMBL" id="FNOJ01000015">
    <property type="protein sequence ID" value="SDW80027.1"/>
    <property type="molecule type" value="Genomic_DNA"/>
</dbReference>
<organism evidence="1 2">
    <name type="scientific">Alicyclobacillus hesperidum</name>
    <dbReference type="NCBI Taxonomy" id="89784"/>
    <lineage>
        <taxon>Bacteria</taxon>
        <taxon>Bacillati</taxon>
        <taxon>Bacillota</taxon>
        <taxon>Bacilli</taxon>
        <taxon>Bacillales</taxon>
        <taxon>Alicyclobacillaceae</taxon>
        <taxon>Alicyclobacillus</taxon>
    </lineage>
</organism>
<dbReference type="Proteomes" id="UP000182589">
    <property type="component" value="Unassembled WGS sequence"/>
</dbReference>
<accession>A0A1H2WHK0</accession>
<protein>
    <submittedName>
        <fullName evidence="1">Uncharacterized protein</fullName>
    </submittedName>
</protein>
<gene>
    <name evidence="1" type="ORF">SAMN04489725_11541</name>
</gene>
<proteinExistence type="predicted"/>
<dbReference type="RefSeq" id="WP_083341264.1">
    <property type="nucleotide sequence ID" value="NZ_FNOJ01000015.1"/>
</dbReference>
<name>A0A1H2WHK0_9BACL</name>